<organism evidence="2 3">
    <name type="scientific">Hyaloscypha hepaticicola</name>
    <dbReference type="NCBI Taxonomy" id="2082293"/>
    <lineage>
        <taxon>Eukaryota</taxon>
        <taxon>Fungi</taxon>
        <taxon>Dikarya</taxon>
        <taxon>Ascomycota</taxon>
        <taxon>Pezizomycotina</taxon>
        <taxon>Leotiomycetes</taxon>
        <taxon>Helotiales</taxon>
        <taxon>Hyaloscyphaceae</taxon>
        <taxon>Hyaloscypha</taxon>
    </lineage>
</organism>
<dbReference type="GO" id="GO:0005634">
    <property type="term" value="C:nucleus"/>
    <property type="evidence" value="ECO:0007669"/>
    <property type="project" value="TreeGrafter"/>
</dbReference>
<dbReference type="AlphaFoldDB" id="A0A2J6Q749"/>
<dbReference type="EMBL" id="KZ613479">
    <property type="protein sequence ID" value="PMD22108.1"/>
    <property type="molecule type" value="Genomic_DNA"/>
</dbReference>
<dbReference type="CDD" id="cd20557">
    <property type="entry name" value="CYCLIN_ScPCL1-like"/>
    <property type="match status" value="1"/>
</dbReference>
<feature type="compositionally biased region" description="Low complexity" evidence="1">
    <location>
        <begin position="494"/>
        <end position="505"/>
    </location>
</feature>
<dbReference type="Gene3D" id="1.10.472.10">
    <property type="entry name" value="Cyclin-like"/>
    <property type="match status" value="1"/>
</dbReference>
<evidence type="ECO:0000313" key="2">
    <source>
        <dbReference type="EMBL" id="PMD22108.1"/>
    </source>
</evidence>
<evidence type="ECO:0000256" key="1">
    <source>
        <dbReference type="SAM" id="MobiDB-lite"/>
    </source>
</evidence>
<dbReference type="SUPFAM" id="SSF47954">
    <property type="entry name" value="Cyclin-like"/>
    <property type="match status" value="1"/>
</dbReference>
<feature type="region of interest" description="Disordered" evidence="1">
    <location>
        <begin position="125"/>
        <end position="157"/>
    </location>
</feature>
<dbReference type="InterPro" id="IPR013922">
    <property type="entry name" value="Cyclin_PHO80-like"/>
</dbReference>
<name>A0A2J6Q749_9HELO</name>
<feature type="compositionally biased region" description="Polar residues" evidence="1">
    <location>
        <begin position="516"/>
        <end position="525"/>
    </location>
</feature>
<gene>
    <name evidence="2" type="ORF">NA56DRAFT_112926</name>
</gene>
<dbReference type="STRING" id="1745343.A0A2J6Q749"/>
<sequence>MHRTSARPAPLDFLLPSAHSTFGIDRRKDIGLPRQLPQFAPVYFEAPVREGLRTPPADDMTTTYQSQYNDYAGRRDGAYSAAGASGGNYGGAYTGTNVQSKPYSIHNQPPASVLTLRKEVYAQSVHTQPPSPVTANKINNLAPEEQPRRKSGTSDMIHPNLQIPSSINNSGGSLAEFAAQITCLFWFESTETLRKAESLSPSSSPVKRLRDEAIPSSGFRKWVVTILSTTQVTQNVILLALLFIYRLKTINPAVKGRSGSEYRLLTVALMLGNKFLDDNTYTNKTWAEVSGISVTEIHVMEVEFLSNMRYSLLASKEQWQEWQEKLSKFWTYCDEASRAPFRHISPQAAALQTNLPSPPSSMQASPPSAAVAYPPSSGPYTNNQQWSASHYAAPLSSPLAMPDHDQRLYSRKRSYDGDAEEPVAKRVTRPPNVGPVPFTNAVPPMRHDGPRLPVPNLTISTSQPMTYNSVPSLSQNIPLLPPLSGPRAMSTVYPSTPSSWTPHHPALTPTGPPSHSGYSTPTRRQSPHSVQELLSLGSSPISAHFPGQNLGHISPSVFLQQRSSPYKPVRHVNTLLYPPPSGAMHDYSANVDQIQYQPLGRRNDYRPGVVPDYASHPHAPYQHWPVLPQPNFHA</sequence>
<dbReference type="InterPro" id="IPR036915">
    <property type="entry name" value="Cyclin-like_sf"/>
</dbReference>
<dbReference type="PANTHER" id="PTHR15615:SF118">
    <property type="entry name" value="CYCLIN, HYPOTHETICAL (EUROFUNG)"/>
    <property type="match status" value="1"/>
</dbReference>
<keyword evidence="3" id="KW-1185">Reference proteome</keyword>
<evidence type="ECO:0000313" key="3">
    <source>
        <dbReference type="Proteomes" id="UP000235672"/>
    </source>
</evidence>
<proteinExistence type="predicted"/>
<reference evidence="2 3" key="1">
    <citation type="submission" date="2016-05" db="EMBL/GenBank/DDBJ databases">
        <title>A degradative enzymes factory behind the ericoid mycorrhizal symbiosis.</title>
        <authorList>
            <consortium name="DOE Joint Genome Institute"/>
            <person name="Martino E."/>
            <person name="Morin E."/>
            <person name="Grelet G."/>
            <person name="Kuo A."/>
            <person name="Kohler A."/>
            <person name="Daghino S."/>
            <person name="Barry K."/>
            <person name="Choi C."/>
            <person name="Cichocki N."/>
            <person name="Clum A."/>
            <person name="Copeland A."/>
            <person name="Hainaut M."/>
            <person name="Haridas S."/>
            <person name="Labutti K."/>
            <person name="Lindquist E."/>
            <person name="Lipzen A."/>
            <person name="Khouja H.-R."/>
            <person name="Murat C."/>
            <person name="Ohm R."/>
            <person name="Olson A."/>
            <person name="Spatafora J."/>
            <person name="Veneault-Fourrey C."/>
            <person name="Henrissat B."/>
            <person name="Grigoriev I."/>
            <person name="Martin F."/>
            <person name="Perotto S."/>
        </authorList>
    </citation>
    <scope>NUCLEOTIDE SEQUENCE [LARGE SCALE GENOMIC DNA]</scope>
    <source>
        <strain evidence="2 3">UAMH 7357</strain>
    </source>
</reference>
<dbReference type="GO" id="GO:0016538">
    <property type="term" value="F:cyclin-dependent protein serine/threonine kinase regulator activity"/>
    <property type="evidence" value="ECO:0007669"/>
    <property type="project" value="TreeGrafter"/>
</dbReference>
<feature type="compositionally biased region" description="Low complexity" evidence="1">
    <location>
        <begin position="360"/>
        <end position="375"/>
    </location>
</feature>
<accession>A0A2J6Q749</accession>
<dbReference type="Pfam" id="PF08613">
    <property type="entry name" value="Cyclin"/>
    <property type="match status" value="1"/>
</dbReference>
<feature type="region of interest" description="Disordered" evidence="1">
    <location>
        <begin position="488"/>
        <end position="525"/>
    </location>
</feature>
<evidence type="ECO:0008006" key="4">
    <source>
        <dbReference type="Google" id="ProtNLM"/>
    </source>
</evidence>
<dbReference type="GO" id="GO:0019901">
    <property type="term" value="F:protein kinase binding"/>
    <property type="evidence" value="ECO:0007669"/>
    <property type="project" value="InterPro"/>
</dbReference>
<dbReference type="Proteomes" id="UP000235672">
    <property type="component" value="Unassembled WGS sequence"/>
</dbReference>
<feature type="region of interest" description="Disordered" evidence="1">
    <location>
        <begin position="351"/>
        <end position="376"/>
    </location>
</feature>
<dbReference type="GO" id="GO:0000307">
    <property type="term" value="C:cyclin-dependent protein kinase holoenzyme complex"/>
    <property type="evidence" value="ECO:0007669"/>
    <property type="project" value="TreeGrafter"/>
</dbReference>
<feature type="compositionally biased region" description="Polar residues" evidence="1">
    <location>
        <begin position="125"/>
        <end position="139"/>
    </location>
</feature>
<protein>
    <recommendedName>
        <fullName evidence="4">Cyclin-domain-containing protein</fullName>
    </recommendedName>
</protein>
<dbReference type="PANTHER" id="PTHR15615">
    <property type="match status" value="1"/>
</dbReference>
<feature type="region of interest" description="Disordered" evidence="1">
    <location>
        <begin position="413"/>
        <end position="450"/>
    </location>
</feature>
<dbReference type="OrthoDB" id="244495at2759"/>